<comment type="subunit">
    <text evidence="12">Homotetramer; dimer of dimers.</text>
</comment>
<dbReference type="NCBIfam" id="TIGR00674">
    <property type="entry name" value="dapA"/>
    <property type="match status" value="1"/>
</dbReference>
<dbReference type="HAMAP" id="MF_00418">
    <property type="entry name" value="DapA"/>
    <property type="match status" value="1"/>
</dbReference>
<dbReference type="GO" id="GO:0009089">
    <property type="term" value="P:lysine biosynthetic process via diaminopimelate"/>
    <property type="evidence" value="ECO:0007669"/>
    <property type="project" value="UniProtKB-UniRule"/>
</dbReference>
<proteinExistence type="inferred from homology"/>
<dbReference type="Proteomes" id="UP000035579">
    <property type="component" value="Chromosome"/>
</dbReference>
<reference evidence="16 17" key="1">
    <citation type="submission" date="2015-05" db="EMBL/GenBank/DDBJ databases">
        <title>Genome assembly of Archangium gephyra DSM 2261.</title>
        <authorList>
            <person name="Sharma G."/>
            <person name="Subramanian S."/>
        </authorList>
    </citation>
    <scope>NUCLEOTIDE SEQUENCE [LARGE SCALE GENOMIC DNA]</scope>
    <source>
        <strain evidence="16 17">DSM 2261</strain>
    </source>
</reference>
<comment type="similarity">
    <text evidence="3 12 13">Belongs to the DapA family.</text>
</comment>
<evidence type="ECO:0000256" key="6">
    <source>
        <dbReference type="ARBA" id="ARBA00022605"/>
    </source>
</evidence>
<keyword evidence="6 12" id="KW-0028">Amino-acid biosynthesis</keyword>
<name>A0AAC8QFQ3_9BACT</name>
<comment type="subcellular location">
    <subcellularLocation>
        <location evidence="12">Cytoplasm</location>
    </subcellularLocation>
</comment>
<dbReference type="PROSITE" id="PS00666">
    <property type="entry name" value="DHDPS_2"/>
    <property type="match status" value="1"/>
</dbReference>
<comment type="function">
    <text evidence="1 12">Catalyzes the condensation of (S)-aspartate-beta-semialdehyde [(S)-ASA] and pyruvate to 4-hydroxy-tetrahydrodipicolinate (HTPA).</text>
</comment>
<dbReference type="InterPro" id="IPR002220">
    <property type="entry name" value="DapA-like"/>
</dbReference>
<evidence type="ECO:0000256" key="5">
    <source>
        <dbReference type="ARBA" id="ARBA00022490"/>
    </source>
</evidence>
<evidence type="ECO:0000256" key="14">
    <source>
        <dbReference type="PIRSR" id="PIRSR001365-1"/>
    </source>
</evidence>
<dbReference type="EC" id="4.3.3.7" evidence="4 12"/>
<feature type="site" description="Part of a proton relay during catalysis" evidence="12">
    <location>
        <position position="101"/>
    </location>
</feature>
<keyword evidence="7 12" id="KW-0220">Diaminopimelate biosynthesis</keyword>
<comment type="catalytic activity">
    <reaction evidence="11 12">
        <text>L-aspartate 4-semialdehyde + pyruvate = (2S,4S)-4-hydroxy-2,3,4,5-tetrahydrodipicolinate + H2O + H(+)</text>
        <dbReference type="Rhea" id="RHEA:34171"/>
        <dbReference type="ChEBI" id="CHEBI:15361"/>
        <dbReference type="ChEBI" id="CHEBI:15377"/>
        <dbReference type="ChEBI" id="CHEBI:15378"/>
        <dbReference type="ChEBI" id="CHEBI:67139"/>
        <dbReference type="ChEBI" id="CHEBI:537519"/>
        <dbReference type="EC" id="4.3.3.7"/>
    </reaction>
</comment>
<dbReference type="SMART" id="SM01130">
    <property type="entry name" value="DHDPS"/>
    <property type="match status" value="1"/>
</dbReference>
<organism evidence="16 17">
    <name type="scientific">Archangium gephyra</name>
    <dbReference type="NCBI Taxonomy" id="48"/>
    <lineage>
        <taxon>Bacteria</taxon>
        <taxon>Pseudomonadati</taxon>
        <taxon>Myxococcota</taxon>
        <taxon>Myxococcia</taxon>
        <taxon>Myxococcales</taxon>
        <taxon>Cystobacterineae</taxon>
        <taxon>Archangiaceae</taxon>
        <taxon>Archangium</taxon>
    </lineage>
</organism>
<keyword evidence="10 12" id="KW-0704">Schiff base</keyword>
<dbReference type="KEGG" id="age:AA314_08593"/>
<dbReference type="Pfam" id="PF00701">
    <property type="entry name" value="DHDPS"/>
    <property type="match status" value="1"/>
</dbReference>
<dbReference type="PANTHER" id="PTHR12128:SF66">
    <property type="entry name" value="4-HYDROXY-2-OXOGLUTARATE ALDOLASE, MITOCHONDRIAL"/>
    <property type="match status" value="1"/>
</dbReference>
<dbReference type="PRINTS" id="PR00146">
    <property type="entry name" value="DHPICSNTHASE"/>
</dbReference>
<feature type="active site" description="Schiff-base intermediate with substrate" evidence="12 14">
    <location>
        <position position="156"/>
    </location>
</feature>
<dbReference type="PIRSF" id="PIRSF001365">
    <property type="entry name" value="DHDPS"/>
    <property type="match status" value="1"/>
</dbReference>
<keyword evidence="9 12" id="KW-0456">Lyase</keyword>
<evidence type="ECO:0000313" key="16">
    <source>
        <dbReference type="EMBL" id="AKJ06967.1"/>
    </source>
</evidence>
<evidence type="ECO:0000256" key="15">
    <source>
        <dbReference type="PIRSR" id="PIRSR001365-2"/>
    </source>
</evidence>
<dbReference type="PANTHER" id="PTHR12128">
    <property type="entry name" value="DIHYDRODIPICOLINATE SYNTHASE"/>
    <property type="match status" value="1"/>
</dbReference>
<evidence type="ECO:0000256" key="8">
    <source>
        <dbReference type="ARBA" id="ARBA00023154"/>
    </source>
</evidence>
<evidence type="ECO:0000256" key="2">
    <source>
        <dbReference type="ARBA" id="ARBA00005120"/>
    </source>
</evidence>
<accession>A0AAC8QFQ3</accession>
<dbReference type="Gene3D" id="3.20.20.70">
    <property type="entry name" value="Aldolase class I"/>
    <property type="match status" value="1"/>
</dbReference>
<evidence type="ECO:0000256" key="12">
    <source>
        <dbReference type="HAMAP-Rule" id="MF_00418"/>
    </source>
</evidence>
<dbReference type="SUPFAM" id="SSF51569">
    <property type="entry name" value="Aldolase"/>
    <property type="match status" value="1"/>
</dbReference>
<evidence type="ECO:0000256" key="7">
    <source>
        <dbReference type="ARBA" id="ARBA00022915"/>
    </source>
</evidence>
<evidence type="ECO:0000256" key="4">
    <source>
        <dbReference type="ARBA" id="ARBA00012086"/>
    </source>
</evidence>
<dbReference type="InterPro" id="IPR020625">
    <property type="entry name" value="Schiff_base-form_aldolases_AS"/>
</dbReference>
<keyword evidence="5 12" id="KW-0963">Cytoplasm</keyword>
<comment type="pathway">
    <text evidence="2 12">Amino-acid biosynthesis; L-lysine biosynthesis via DAP pathway; (S)-tetrahydrodipicolinate from L-aspartate: step 3/4.</text>
</comment>
<dbReference type="InterPro" id="IPR013785">
    <property type="entry name" value="Aldolase_TIM"/>
</dbReference>
<dbReference type="GO" id="GO:0019877">
    <property type="term" value="P:diaminopimelate biosynthetic process"/>
    <property type="evidence" value="ECO:0007669"/>
    <property type="project" value="UniProtKB-UniRule"/>
</dbReference>
<dbReference type="GO" id="GO:0008840">
    <property type="term" value="F:4-hydroxy-tetrahydrodipicolinate synthase activity"/>
    <property type="evidence" value="ECO:0007669"/>
    <property type="project" value="UniProtKB-UniRule"/>
</dbReference>
<gene>
    <name evidence="12" type="primary">dapA</name>
    <name evidence="16" type="ORF">AA314_08593</name>
</gene>
<feature type="binding site" evidence="12 15">
    <location>
        <position position="198"/>
    </location>
    <ligand>
        <name>pyruvate</name>
        <dbReference type="ChEBI" id="CHEBI:15361"/>
    </ligand>
</feature>
<evidence type="ECO:0000256" key="13">
    <source>
        <dbReference type="PIRNR" id="PIRNR001365"/>
    </source>
</evidence>
<sequence length="288" mass="30833">MTALATPFREGAFDEASFRALVRQQISGGTNVLIPMGTTGEAVTMSAEERFRAIRVAVEEAADRVPVVAGAGSNSTAETVENVKRARDVGADGALIVTPYYNKPTQAGLVEHFRAVARAHPGFPLIAYNVPGRTGVDLLPETALRLCDFPEVVAIKEATGNMARAVDLVEKCGERLTLLSGDDFTVLPFIACGGKGVISVSSNVAPRMMADLVAAARAGELAKARDLQVRMNELHRLLFIESNPIPVKWALHKLGLFGPELRLPLVPMSEPNAKKLEAELRKLGLVQG</sequence>
<comment type="caution">
    <text evidence="12">Was originally thought to be a dihydrodipicolinate synthase (DHDPS), catalyzing the condensation of (S)-aspartate-beta-semialdehyde [(S)-ASA] and pyruvate to dihydrodipicolinate (DHDP). However, it was shown in E.coli that the product of the enzymatic reaction is not dihydrodipicolinate but in fact (4S)-4-hydroxy-2,3,4,5-tetrahydro-(2S)-dipicolinic acid (HTPA), and that the consecutive dehydration reaction leading to DHDP is not spontaneous but catalyzed by DapB.</text>
</comment>
<evidence type="ECO:0000256" key="3">
    <source>
        <dbReference type="ARBA" id="ARBA00007592"/>
    </source>
</evidence>
<keyword evidence="8 12" id="KW-0457">Lysine biosynthesis</keyword>
<protein>
    <recommendedName>
        <fullName evidence="4 12">4-hydroxy-tetrahydrodipicolinate synthase</fullName>
        <shortName evidence="12">HTPA synthase</shortName>
        <ecNumber evidence="4 12">4.3.3.7</ecNumber>
    </recommendedName>
</protein>
<dbReference type="CDD" id="cd00950">
    <property type="entry name" value="DHDPS"/>
    <property type="match status" value="1"/>
</dbReference>
<evidence type="ECO:0000256" key="1">
    <source>
        <dbReference type="ARBA" id="ARBA00003294"/>
    </source>
</evidence>
<dbReference type="GO" id="GO:0005829">
    <property type="term" value="C:cytosol"/>
    <property type="evidence" value="ECO:0007669"/>
    <property type="project" value="TreeGrafter"/>
</dbReference>
<dbReference type="InterPro" id="IPR005263">
    <property type="entry name" value="DapA"/>
</dbReference>
<evidence type="ECO:0000256" key="10">
    <source>
        <dbReference type="ARBA" id="ARBA00023270"/>
    </source>
</evidence>
<feature type="binding site" evidence="12 15">
    <location>
        <position position="39"/>
    </location>
    <ligand>
        <name>pyruvate</name>
        <dbReference type="ChEBI" id="CHEBI:15361"/>
    </ligand>
</feature>
<dbReference type="AlphaFoldDB" id="A0AAC8QFQ3"/>
<evidence type="ECO:0000256" key="11">
    <source>
        <dbReference type="ARBA" id="ARBA00047836"/>
    </source>
</evidence>
<dbReference type="EMBL" id="CP011509">
    <property type="protein sequence ID" value="AKJ06967.1"/>
    <property type="molecule type" value="Genomic_DNA"/>
</dbReference>
<evidence type="ECO:0000256" key="9">
    <source>
        <dbReference type="ARBA" id="ARBA00023239"/>
    </source>
</evidence>
<feature type="active site" description="Proton donor/acceptor" evidence="12 14">
    <location>
        <position position="128"/>
    </location>
</feature>
<feature type="site" description="Part of a proton relay during catalysis" evidence="12">
    <location>
        <position position="38"/>
    </location>
</feature>
<evidence type="ECO:0000313" key="17">
    <source>
        <dbReference type="Proteomes" id="UP000035579"/>
    </source>
</evidence>